<dbReference type="AlphaFoldDB" id="A0AAN1QLW0"/>
<feature type="domain" description="HTH cro/C1-type" evidence="1">
    <location>
        <begin position="43"/>
        <end position="91"/>
    </location>
</feature>
<name>A0AAN1QLW0_SYNEL</name>
<dbReference type="Pfam" id="PF13560">
    <property type="entry name" value="HTH_31"/>
    <property type="match status" value="1"/>
</dbReference>
<dbReference type="EMBL" id="CP030139">
    <property type="protein sequence ID" value="AZB71770.1"/>
    <property type="molecule type" value="Genomic_DNA"/>
</dbReference>
<sequence length="230" mass="24990">MAPTEFEVEAAQRALRLAHLLQQLRAAAYQQATEITGLSIGSLSKRKLSQLLGVSPTLINKYENAEIDPWDIRWSLIRQIAHLCGLSLDDFDKALVGEESASDATQPAELLEELQLQLQRLATALEHQPMTAKPTLAPNQPIPWFGRYLRALIADEVGESGKTEQAVHRLLVAAFPSSNSALTDRFQAVLRGEAELTAAEIEEMAAPIAAALSVVIATPVTASQLHSLLP</sequence>
<dbReference type="GO" id="GO:0003677">
    <property type="term" value="F:DNA binding"/>
    <property type="evidence" value="ECO:0007669"/>
    <property type="project" value="InterPro"/>
</dbReference>
<dbReference type="InterPro" id="IPR010982">
    <property type="entry name" value="Lambda_DNA-bd_dom_sf"/>
</dbReference>
<proteinExistence type="predicted"/>
<dbReference type="PROSITE" id="PS50943">
    <property type="entry name" value="HTH_CROC1"/>
    <property type="match status" value="1"/>
</dbReference>
<dbReference type="Proteomes" id="UP000267249">
    <property type="component" value="Chromosome"/>
</dbReference>
<dbReference type="RefSeq" id="WP_208675359.1">
    <property type="nucleotide sequence ID" value="NZ_CP030139.2"/>
</dbReference>
<accession>A0AAN1QLW0</accession>
<protein>
    <submittedName>
        <fullName evidence="2">Helix-turn-helix transcriptional regulator</fullName>
    </submittedName>
</protein>
<dbReference type="InterPro" id="IPR001387">
    <property type="entry name" value="Cro/C1-type_HTH"/>
</dbReference>
<evidence type="ECO:0000313" key="2">
    <source>
        <dbReference type="EMBL" id="AZB71770.1"/>
    </source>
</evidence>
<evidence type="ECO:0000259" key="1">
    <source>
        <dbReference type="PROSITE" id="PS50943"/>
    </source>
</evidence>
<gene>
    <name evidence="2" type="ORF">DOP62_02665</name>
</gene>
<dbReference type="SMART" id="SM00530">
    <property type="entry name" value="HTH_XRE"/>
    <property type="match status" value="1"/>
</dbReference>
<organism evidence="2 3">
    <name type="scientific">Synechococcus elongatus PCC 11801</name>
    <dbReference type="NCBI Taxonomy" id="2219813"/>
    <lineage>
        <taxon>Bacteria</taxon>
        <taxon>Bacillati</taxon>
        <taxon>Cyanobacteriota</taxon>
        <taxon>Cyanophyceae</taxon>
        <taxon>Synechococcales</taxon>
        <taxon>Synechococcaceae</taxon>
        <taxon>Synechococcus</taxon>
    </lineage>
</organism>
<evidence type="ECO:0000313" key="3">
    <source>
        <dbReference type="Proteomes" id="UP000267249"/>
    </source>
</evidence>
<dbReference type="SUPFAM" id="SSF47413">
    <property type="entry name" value="lambda repressor-like DNA-binding domains"/>
    <property type="match status" value="1"/>
</dbReference>
<dbReference type="CDD" id="cd00093">
    <property type="entry name" value="HTH_XRE"/>
    <property type="match status" value="1"/>
</dbReference>
<reference evidence="2 3" key="1">
    <citation type="journal article" date="2018" name="Sci. Rep.">
        <title>Genome Features and Biochemical Characteristics of a Robust, Fast Growing and Naturally Transformable Cyanobacterium Synechococcus elongatus PCC 11801 Isolated from India.</title>
        <authorList>
            <person name="Jaiswal D."/>
            <person name="Sengupta A."/>
            <person name="Sohoni S."/>
            <person name="Sengupta S."/>
            <person name="Phadnavis A.G."/>
            <person name="Pakrasi H.B."/>
            <person name="Wangikar P.P."/>
        </authorList>
    </citation>
    <scope>NUCLEOTIDE SEQUENCE [LARGE SCALE GENOMIC DNA]</scope>
    <source>
        <strain evidence="2 3">PCC 11801</strain>
    </source>
</reference>
<dbReference type="Gene3D" id="1.10.260.40">
    <property type="entry name" value="lambda repressor-like DNA-binding domains"/>
    <property type="match status" value="1"/>
</dbReference>